<name>A0AAQ4FHJ2_AMBAM</name>
<evidence type="ECO:0000313" key="2">
    <source>
        <dbReference type="Proteomes" id="UP001321473"/>
    </source>
</evidence>
<reference evidence="1 2" key="1">
    <citation type="journal article" date="2023" name="Arcadia Sci">
        <title>De novo assembly of a long-read Amblyomma americanum tick genome.</title>
        <authorList>
            <person name="Chou S."/>
            <person name="Poskanzer K.E."/>
            <person name="Rollins M."/>
            <person name="Thuy-Boun P.S."/>
        </authorList>
    </citation>
    <scope>NUCLEOTIDE SEQUENCE [LARGE SCALE GENOMIC DNA]</scope>
    <source>
        <strain evidence="1">F_SG_1</strain>
        <tissue evidence="1">Salivary glands</tissue>
    </source>
</reference>
<keyword evidence="2" id="KW-1185">Reference proteome</keyword>
<gene>
    <name evidence="1" type="ORF">V5799_007572</name>
</gene>
<accession>A0AAQ4FHJ2</accession>
<organism evidence="1 2">
    <name type="scientific">Amblyomma americanum</name>
    <name type="common">Lone star tick</name>
    <dbReference type="NCBI Taxonomy" id="6943"/>
    <lineage>
        <taxon>Eukaryota</taxon>
        <taxon>Metazoa</taxon>
        <taxon>Ecdysozoa</taxon>
        <taxon>Arthropoda</taxon>
        <taxon>Chelicerata</taxon>
        <taxon>Arachnida</taxon>
        <taxon>Acari</taxon>
        <taxon>Parasitiformes</taxon>
        <taxon>Ixodida</taxon>
        <taxon>Ixodoidea</taxon>
        <taxon>Ixodidae</taxon>
        <taxon>Amblyomminae</taxon>
        <taxon>Amblyomma</taxon>
    </lineage>
</organism>
<feature type="non-terminal residue" evidence="1">
    <location>
        <position position="1"/>
    </location>
</feature>
<dbReference type="Proteomes" id="UP001321473">
    <property type="component" value="Unassembled WGS sequence"/>
</dbReference>
<comment type="caution">
    <text evidence="1">The sequence shown here is derived from an EMBL/GenBank/DDBJ whole genome shotgun (WGS) entry which is preliminary data.</text>
</comment>
<dbReference type="EMBL" id="JARKHS020003073">
    <property type="protein sequence ID" value="KAK8786058.1"/>
    <property type="molecule type" value="Genomic_DNA"/>
</dbReference>
<evidence type="ECO:0000313" key="1">
    <source>
        <dbReference type="EMBL" id="KAK8786058.1"/>
    </source>
</evidence>
<sequence length="60" mass="6456">PIVHVPIKGRCAGDKQDTVFRSSEAATLRQGRSLASVATPALSDRTRRAPNIVRLAKNTT</sequence>
<dbReference type="AlphaFoldDB" id="A0AAQ4FHJ2"/>
<proteinExistence type="predicted"/>
<protein>
    <submittedName>
        <fullName evidence="1">Uncharacterized protein</fullName>
    </submittedName>
</protein>